<feature type="domain" description="Anoctamin transmembrane" evidence="9">
    <location>
        <begin position="323"/>
        <end position="394"/>
    </location>
</feature>
<keyword evidence="6 8" id="KW-0472">Membrane</keyword>
<feature type="domain" description="Anoctamin dimerisation" evidence="10">
    <location>
        <begin position="182"/>
        <end position="209"/>
    </location>
</feature>
<dbReference type="Proteomes" id="UP001434883">
    <property type="component" value="Unassembled WGS sequence"/>
</dbReference>
<evidence type="ECO:0000256" key="8">
    <source>
        <dbReference type="RuleBase" id="RU280814"/>
    </source>
</evidence>
<comment type="subcellular location">
    <subcellularLocation>
        <location evidence="1">Cell membrane</location>
        <topology evidence="1">Multi-pass membrane protein</topology>
    </subcellularLocation>
    <subcellularLocation>
        <location evidence="8">Membrane</location>
        <topology evidence="8">Multi-pass membrane protein</topology>
    </subcellularLocation>
</comment>
<evidence type="ECO:0000256" key="2">
    <source>
        <dbReference type="ARBA" id="ARBA00009671"/>
    </source>
</evidence>
<feature type="transmembrane region" description="Helical" evidence="8">
    <location>
        <begin position="248"/>
        <end position="273"/>
    </location>
</feature>
<keyword evidence="5 8" id="KW-1133">Transmembrane helix</keyword>
<evidence type="ECO:0000256" key="1">
    <source>
        <dbReference type="ARBA" id="ARBA00004651"/>
    </source>
</evidence>
<keyword evidence="4 8" id="KW-0812">Transmembrane</keyword>
<protein>
    <recommendedName>
        <fullName evidence="8">Anoctamin</fullName>
    </recommendedName>
</protein>
<dbReference type="EMBL" id="JAHRIN010034568">
    <property type="protein sequence ID" value="MEQ2203473.1"/>
    <property type="molecule type" value="Genomic_DNA"/>
</dbReference>
<dbReference type="InterPro" id="IPR032394">
    <property type="entry name" value="Anoct_dimer"/>
</dbReference>
<gene>
    <name evidence="11" type="ORF">XENOCAPTIV_030639</name>
</gene>
<feature type="domain" description="Anoctamin dimerisation" evidence="10">
    <location>
        <begin position="25"/>
        <end position="173"/>
    </location>
</feature>
<evidence type="ECO:0000256" key="6">
    <source>
        <dbReference type="ARBA" id="ARBA00023136"/>
    </source>
</evidence>
<reference evidence="11 12" key="1">
    <citation type="submission" date="2021-06" db="EMBL/GenBank/DDBJ databases">
        <authorList>
            <person name="Palmer J.M."/>
        </authorList>
    </citation>
    <scope>NUCLEOTIDE SEQUENCE [LARGE SCALE GENOMIC DNA]</scope>
    <source>
        <strain evidence="11 12">XC_2019</strain>
        <tissue evidence="11">Muscle</tissue>
    </source>
</reference>
<keyword evidence="12" id="KW-1185">Reference proteome</keyword>
<feature type="transmembrane region" description="Helical" evidence="8">
    <location>
        <begin position="326"/>
        <end position="351"/>
    </location>
</feature>
<comment type="caution">
    <text evidence="8">Lacks conserved residue(s) required for the propagation of feature annotation.</text>
</comment>
<keyword evidence="3" id="KW-1003">Cell membrane</keyword>
<sequence length="395" mass="45242">MKVFDLKSGPDCVYTISTAIPFDVAATKRREYFEASLMKMGLELEAMPSVSGSPQKLLFFIMYLLQETNSYCVLQVLNDNLMYVKVHVPWDVQCTYAEVLHIKVPIDVNTTPFRRSMCRFFNCVTKYFRPNEELITEETDFFTAPFEKDCVDRFKIEKKDNFFTPSMKSRMASCNMFNVKSTEESCPNERFLLYKEWAHPKNFYKMQPLDLISKEVCDPEIGGKIVMCPQCDLCNYWMLNSTCDTSKIVLILASIVAIIVYRLAVFLSLSVRLKDAGDLKNLEPIKEYVTPQMATSVTAGLISFVVIMILNTLYERVAIWITDFVIQFGFVTLFVASFPLAPVLALINNLFEIRVDAWKITTQFRRIVPEKAQDIGAWQPILQGITILAVATNVS</sequence>
<proteinExistence type="inferred from homology"/>
<organism evidence="11 12">
    <name type="scientific">Xenoophorus captivus</name>
    <dbReference type="NCBI Taxonomy" id="1517983"/>
    <lineage>
        <taxon>Eukaryota</taxon>
        <taxon>Metazoa</taxon>
        <taxon>Chordata</taxon>
        <taxon>Craniata</taxon>
        <taxon>Vertebrata</taxon>
        <taxon>Euteleostomi</taxon>
        <taxon>Actinopterygii</taxon>
        <taxon>Neopterygii</taxon>
        <taxon>Teleostei</taxon>
        <taxon>Neoteleostei</taxon>
        <taxon>Acanthomorphata</taxon>
        <taxon>Ovalentaria</taxon>
        <taxon>Atherinomorphae</taxon>
        <taxon>Cyprinodontiformes</taxon>
        <taxon>Goodeidae</taxon>
        <taxon>Xenoophorus</taxon>
    </lineage>
</organism>
<dbReference type="Pfam" id="PF04547">
    <property type="entry name" value="Anoctamin"/>
    <property type="match status" value="1"/>
</dbReference>
<evidence type="ECO:0000313" key="11">
    <source>
        <dbReference type="EMBL" id="MEQ2203473.1"/>
    </source>
</evidence>
<dbReference type="InterPro" id="IPR049452">
    <property type="entry name" value="Anoctamin_TM"/>
</dbReference>
<keyword evidence="7" id="KW-0325">Glycoprotein</keyword>
<evidence type="ECO:0000313" key="12">
    <source>
        <dbReference type="Proteomes" id="UP001434883"/>
    </source>
</evidence>
<accession>A0ABV0R772</accession>
<evidence type="ECO:0000256" key="4">
    <source>
        <dbReference type="ARBA" id="ARBA00022692"/>
    </source>
</evidence>
<evidence type="ECO:0000256" key="3">
    <source>
        <dbReference type="ARBA" id="ARBA00022475"/>
    </source>
</evidence>
<evidence type="ECO:0000256" key="7">
    <source>
        <dbReference type="ARBA" id="ARBA00023180"/>
    </source>
</evidence>
<evidence type="ECO:0000259" key="9">
    <source>
        <dbReference type="Pfam" id="PF04547"/>
    </source>
</evidence>
<name>A0ABV0R772_9TELE</name>
<dbReference type="InterPro" id="IPR007632">
    <property type="entry name" value="Anoctamin"/>
</dbReference>
<dbReference type="PANTHER" id="PTHR12308">
    <property type="entry name" value="ANOCTAMIN"/>
    <property type="match status" value="1"/>
</dbReference>
<comment type="caution">
    <text evidence="11">The sequence shown here is derived from an EMBL/GenBank/DDBJ whole genome shotgun (WGS) entry which is preliminary data.</text>
</comment>
<evidence type="ECO:0000259" key="10">
    <source>
        <dbReference type="Pfam" id="PF16178"/>
    </source>
</evidence>
<evidence type="ECO:0000256" key="5">
    <source>
        <dbReference type="ARBA" id="ARBA00022989"/>
    </source>
</evidence>
<dbReference type="PANTHER" id="PTHR12308:SF21">
    <property type="entry name" value="ANOCTAMIN-6"/>
    <property type="match status" value="1"/>
</dbReference>
<feature type="transmembrane region" description="Helical" evidence="8">
    <location>
        <begin position="294"/>
        <end position="314"/>
    </location>
</feature>
<comment type="similarity">
    <text evidence="2 8">Belongs to the anoctamin family.</text>
</comment>
<dbReference type="Pfam" id="PF16178">
    <property type="entry name" value="Anoct_dimer"/>
    <property type="match status" value="2"/>
</dbReference>